<accession>A0A6A6YJB7</accession>
<dbReference type="GeneID" id="54463043"/>
<gene>
    <name evidence="1 3" type="ORF">BDZ99DRAFT_478109</name>
</gene>
<name>A0A6A6YJB7_9PEZI</name>
<reference evidence="3" key="3">
    <citation type="submission" date="2025-04" db="UniProtKB">
        <authorList>
            <consortium name="RefSeq"/>
        </authorList>
    </citation>
    <scope>IDENTIFICATION</scope>
    <source>
        <strain evidence="3">CBS 304.34</strain>
    </source>
</reference>
<evidence type="ECO:0000313" key="3">
    <source>
        <dbReference type="RefSeq" id="XP_033575612.1"/>
    </source>
</evidence>
<proteinExistence type="predicted"/>
<sequence length="272" mass="29942">MNITLERTGPNLNRRVKATGATTGDSASALAAFGAMGSQNVHRESQALFFRENTFRLLEMYGDGETPYQIARAFMKAIGPGGRKQTRNIELHNVGSVAEGIVLDPDTLEAHRYCYQVMQQFQIVTTQLSLCKNLQSLFIYLDTSEVFGSAGPSPQPLVEWLQPLWPIQASAGANRSDFEEGRKRCVAAAKVRHNRTCEVNLTLGLLIFAAKSSGLKKLAIAWKADQKMAAVFQPRTSGGPSKYILRAGAEDFLRAYLQPACAVVPLRYLDKD</sequence>
<evidence type="ECO:0000313" key="2">
    <source>
        <dbReference type="Proteomes" id="UP000504636"/>
    </source>
</evidence>
<keyword evidence="2" id="KW-1185">Reference proteome</keyword>
<dbReference type="RefSeq" id="XP_033575612.1">
    <property type="nucleotide sequence ID" value="XM_033722150.1"/>
</dbReference>
<dbReference type="EMBL" id="MU003703">
    <property type="protein sequence ID" value="KAF2808648.1"/>
    <property type="molecule type" value="Genomic_DNA"/>
</dbReference>
<dbReference type="AlphaFoldDB" id="A0A6A6YJB7"/>
<reference evidence="3" key="2">
    <citation type="submission" date="2020-04" db="EMBL/GenBank/DDBJ databases">
        <authorList>
            <consortium name="NCBI Genome Project"/>
        </authorList>
    </citation>
    <scope>NUCLEOTIDE SEQUENCE</scope>
    <source>
        <strain evidence="3">CBS 304.34</strain>
    </source>
</reference>
<evidence type="ECO:0000313" key="1">
    <source>
        <dbReference type="EMBL" id="KAF2808648.1"/>
    </source>
</evidence>
<dbReference type="Proteomes" id="UP000504636">
    <property type="component" value="Unplaced"/>
</dbReference>
<protein>
    <submittedName>
        <fullName evidence="1 3">Uncharacterized protein</fullName>
    </submittedName>
</protein>
<organism evidence="1">
    <name type="scientific">Mytilinidion resinicola</name>
    <dbReference type="NCBI Taxonomy" id="574789"/>
    <lineage>
        <taxon>Eukaryota</taxon>
        <taxon>Fungi</taxon>
        <taxon>Dikarya</taxon>
        <taxon>Ascomycota</taxon>
        <taxon>Pezizomycotina</taxon>
        <taxon>Dothideomycetes</taxon>
        <taxon>Pleosporomycetidae</taxon>
        <taxon>Mytilinidiales</taxon>
        <taxon>Mytilinidiaceae</taxon>
        <taxon>Mytilinidion</taxon>
    </lineage>
</organism>
<reference evidence="1 3" key="1">
    <citation type="journal article" date="2020" name="Stud. Mycol.">
        <title>101 Dothideomycetes genomes: a test case for predicting lifestyles and emergence of pathogens.</title>
        <authorList>
            <person name="Haridas S."/>
            <person name="Albert R."/>
            <person name="Binder M."/>
            <person name="Bloem J."/>
            <person name="Labutti K."/>
            <person name="Salamov A."/>
            <person name="Andreopoulos B."/>
            <person name="Baker S."/>
            <person name="Barry K."/>
            <person name="Bills G."/>
            <person name="Bluhm B."/>
            <person name="Cannon C."/>
            <person name="Castanera R."/>
            <person name="Culley D."/>
            <person name="Daum C."/>
            <person name="Ezra D."/>
            <person name="Gonzalez J."/>
            <person name="Henrissat B."/>
            <person name="Kuo A."/>
            <person name="Liang C."/>
            <person name="Lipzen A."/>
            <person name="Lutzoni F."/>
            <person name="Magnuson J."/>
            <person name="Mondo S."/>
            <person name="Nolan M."/>
            <person name="Ohm R."/>
            <person name="Pangilinan J."/>
            <person name="Park H.-J."/>
            <person name="Ramirez L."/>
            <person name="Alfaro M."/>
            <person name="Sun H."/>
            <person name="Tritt A."/>
            <person name="Yoshinaga Y."/>
            <person name="Zwiers L.-H."/>
            <person name="Turgeon B."/>
            <person name="Goodwin S."/>
            <person name="Spatafora J."/>
            <person name="Crous P."/>
            <person name="Grigoriev I."/>
        </authorList>
    </citation>
    <scope>NUCLEOTIDE SEQUENCE</scope>
    <source>
        <strain evidence="1 3">CBS 304.34</strain>
    </source>
</reference>